<feature type="repeat" description="ARM" evidence="8">
    <location>
        <begin position="542"/>
        <end position="584"/>
    </location>
</feature>
<evidence type="ECO:0000256" key="7">
    <source>
        <dbReference type="ARBA" id="ARBA00022786"/>
    </source>
</evidence>
<keyword evidence="12" id="KW-1185">Reference proteome</keyword>
<dbReference type="PROSITE" id="PS51698">
    <property type="entry name" value="U_BOX"/>
    <property type="match status" value="1"/>
</dbReference>
<dbReference type="InterPro" id="IPR013083">
    <property type="entry name" value="Znf_RING/FYVE/PHD"/>
</dbReference>
<dbReference type="Proteomes" id="UP000489600">
    <property type="component" value="Unassembled WGS sequence"/>
</dbReference>
<dbReference type="InterPro" id="IPR057314">
    <property type="entry name" value="PUB2-4-like_N"/>
</dbReference>
<evidence type="ECO:0000256" key="8">
    <source>
        <dbReference type="PROSITE-ProRule" id="PRU00259"/>
    </source>
</evidence>
<dbReference type="GO" id="GO:0061630">
    <property type="term" value="F:ubiquitin protein ligase activity"/>
    <property type="evidence" value="ECO:0007669"/>
    <property type="project" value="UniProtKB-EC"/>
</dbReference>
<dbReference type="Pfam" id="PF25598">
    <property type="entry name" value="ARM_PUB"/>
    <property type="match status" value="1"/>
</dbReference>
<gene>
    <name evidence="11" type="ORF">ANE_LOCUS28652</name>
</gene>
<feature type="compositionally biased region" description="Polar residues" evidence="9">
    <location>
        <begin position="361"/>
        <end position="370"/>
    </location>
</feature>
<dbReference type="InterPro" id="IPR011989">
    <property type="entry name" value="ARM-like"/>
</dbReference>
<evidence type="ECO:0000256" key="4">
    <source>
        <dbReference type="ARBA" id="ARBA00012483"/>
    </source>
</evidence>
<dbReference type="SMART" id="SM00504">
    <property type="entry name" value="Ubox"/>
    <property type="match status" value="1"/>
</dbReference>
<evidence type="ECO:0000256" key="1">
    <source>
        <dbReference type="ARBA" id="ARBA00000900"/>
    </source>
</evidence>
<comment type="catalytic activity">
    <reaction evidence="1">
        <text>S-ubiquitinyl-[E2 ubiquitin-conjugating enzyme]-L-cysteine + [acceptor protein]-L-lysine = [E2 ubiquitin-conjugating enzyme]-L-cysteine + N(6)-ubiquitinyl-[acceptor protein]-L-lysine.</text>
        <dbReference type="EC" id="2.3.2.27"/>
    </reaction>
</comment>
<evidence type="ECO:0000259" key="10">
    <source>
        <dbReference type="PROSITE" id="PS51698"/>
    </source>
</evidence>
<evidence type="ECO:0000256" key="5">
    <source>
        <dbReference type="ARBA" id="ARBA00022679"/>
    </source>
</evidence>
<keyword evidence="6" id="KW-0677">Repeat</keyword>
<keyword evidence="5" id="KW-0808">Transferase</keyword>
<dbReference type="SMART" id="SM00185">
    <property type="entry name" value="ARM"/>
    <property type="match status" value="5"/>
</dbReference>
<comment type="pathway">
    <text evidence="3">Protein modification; protein ubiquitination.</text>
</comment>
<reference evidence="11" key="1">
    <citation type="submission" date="2019-07" db="EMBL/GenBank/DDBJ databases">
        <authorList>
            <person name="Dittberner H."/>
        </authorList>
    </citation>
    <scope>NUCLEOTIDE SEQUENCE [LARGE SCALE GENOMIC DNA]</scope>
</reference>
<evidence type="ECO:0000256" key="3">
    <source>
        <dbReference type="ARBA" id="ARBA00004906"/>
    </source>
</evidence>
<dbReference type="InterPro" id="IPR045210">
    <property type="entry name" value="RING-Ubox_PUB"/>
</dbReference>
<protein>
    <recommendedName>
        <fullName evidence="4">RING-type E3 ubiquitin transferase</fullName>
        <ecNumber evidence="4">2.3.2.27</ecNumber>
    </recommendedName>
</protein>
<dbReference type="InterPro" id="IPR016024">
    <property type="entry name" value="ARM-type_fold"/>
</dbReference>
<comment type="function">
    <text evidence="2">Functions as an E3 ubiquitin ligase.</text>
</comment>
<feature type="region of interest" description="Disordered" evidence="9">
    <location>
        <begin position="352"/>
        <end position="374"/>
    </location>
</feature>
<proteinExistence type="predicted"/>
<sequence>MEVSWLTVLLDNISSFLSLSSSMHLNPAHMYYTRGEEISKLLKPLLENLVGVSDAAPSDLLNNGFEELAQYVDELRDQFQNWQPLSSRIFYVLRIESLASKLRESSLEVFQLLKHCEQHLPADLISPSFEEGIELVKLMTRDEISYTIDLALIDQREGVGPTSEVLMKIAECVGLRSNQEILIEGVVLSNLKENAELTDNNTEEAEFLDGLISLITQMHDYLTNIKQSQLHYPVPVPSDFRCPLSLELMNDPVTVASGQTYERVFIEKWMDMGLMVCPKTRQALSYTTWTPNYIVKAFIANWCEAQNVNPPDPLELIRLSQPFPLLVESGASDGSGGYLTLSGTNQLMLDDSLKSERASTSEDSSPTNIAGNGHTVTLDATKGEELLRQVLSRSTSAPGIVSKVVSETEISIVAAAEQPTISRARIKTAWRHPSGRHFRHPGIIPATIRETGSSSSIEAEVKKLIKDLNSLSFDTQREATARIRILSRNSTDNRIVIAKCGAINSLVNLLYSKDDRIQVDAVTCLLNLSLSDNNKSIIAESGAIKPLIHVLKTGSVEAKENSAATLFSLSVIEENKTKIGNAGAIEPLVELLGNGSLRGKKDAATALFNLSINHENKIKVIKAGAVRYLVELMDPGAGMVEKVVVILANLATVKEGRIAIYEEGGIPVMVEVVELGSARGKENATAALLLLCTYTPRLCNVVIREGAQNLLKCFQAHKQNNQRRN</sequence>
<dbReference type="InterPro" id="IPR058678">
    <property type="entry name" value="ARM_PUB"/>
</dbReference>
<dbReference type="Pfam" id="PF25240">
    <property type="entry name" value="PUB2_N"/>
    <property type="match status" value="1"/>
</dbReference>
<comment type="caution">
    <text evidence="11">The sequence shown here is derived from an EMBL/GenBank/DDBJ whole genome shotgun (WGS) entry which is preliminary data.</text>
</comment>
<dbReference type="Gene3D" id="3.30.40.10">
    <property type="entry name" value="Zinc/RING finger domain, C3HC4 (zinc finger)"/>
    <property type="match status" value="1"/>
</dbReference>
<evidence type="ECO:0000256" key="6">
    <source>
        <dbReference type="ARBA" id="ARBA00022737"/>
    </source>
</evidence>
<dbReference type="EMBL" id="CABITT030000008">
    <property type="protein sequence ID" value="VVB18208.1"/>
    <property type="molecule type" value="Genomic_DNA"/>
</dbReference>
<dbReference type="SUPFAM" id="SSF57850">
    <property type="entry name" value="RING/U-box"/>
    <property type="match status" value="1"/>
</dbReference>
<feature type="repeat" description="ARM" evidence="8">
    <location>
        <begin position="583"/>
        <end position="625"/>
    </location>
</feature>
<dbReference type="UniPathway" id="UPA00143"/>
<dbReference type="EC" id="2.3.2.27" evidence="4"/>
<dbReference type="InterPro" id="IPR000225">
    <property type="entry name" value="Armadillo"/>
</dbReference>
<keyword evidence="7" id="KW-0833">Ubl conjugation pathway</keyword>
<dbReference type="Pfam" id="PF04564">
    <property type="entry name" value="U-box"/>
    <property type="match status" value="1"/>
</dbReference>
<dbReference type="GO" id="GO:0016567">
    <property type="term" value="P:protein ubiquitination"/>
    <property type="evidence" value="ECO:0007669"/>
    <property type="project" value="UniProtKB-UniPathway"/>
</dbReference>
<dbReference type="PANTHER" id="PTHR23315:SF263">
    <property type="entry name" value="U-BOX DOMAIN-CONTAINING PROTEIN 2"/>
    <property type="match status" value="1"/>
</dbReference>
<dbReference type="OrthoDB" id="7537227at2759"/>
<dbReference type="Gene3D" id="1.25.10.10">
    <property type="entry name" value="Leucine-rich Repeat Variant"/>
    <property type="match status" value="1"/>
</dbReference>
<dbReference type="PROSITE" id="PS50176">
    <property type="entry name" value="ARM_REPEAT"/>
    <property type="match status" value="4"/>
</dbReference>
<dbReference type="AlphaFoldDB" id="A0A565CWX8"/>
<evidence type="ECO:0000256" key="9">
    <source>
        <dbReference type="SAM" id="MobiDB-lite"/>
    </source>
</evidence>
<feature type="domain" description="U-box" evidence="10">
    <location>
        <begin position="235"/>
        <end position="309"/>
    </location>
</feature>
<accession>A0A565CWX8</accession>
<dbReference type="PANTHER" id="PTHR23315">
    <property type="entry name" value="U BOX DOMAIN-CONTAINING"/>
    <property type="match status" value="1"/>
</dbReference>
<dbReference type="InterPro" id="IPR003613">
    <property type="entry name" value="Ubox_domain"/>
</dbReference>
<organism evidence="11 12">
    <name type="scientific">Arabis nemorensis</name>
    <dbReference type="NCBI Taxonomy" id="586526"/>
    <lineage>
        <taxon>Eukaryota</taxon>
        <taxon>Viridiplantae</taxon>
        <taxon>Streptophyta</taxon>
        <taxon>Embryophyta</taxon>
        <taxon>Tracheophyta</taxon>
        <taxon>Spermatophyta</taxon>
        <taxon>Magnoliopsida</taxon>
        <taxon>eudicotyledons</taxon>
        <taxon>Gunneridae</taxon>
        <taxon>Pentapetalae</taxon>
        <taxon>rosids</taxon>
        <taxon>malvids</taxon>
        <taxon>Brassicales</taxon>
        <taxon>Brassicaceae</taxon>
        <taxon>Arabideae</taxon>
        <taxon>Arabis</taxon>
    </lineage>
</organism>
<feature type="repeat" description="ARM" evidence="8">
    <location>
        <begin position="624"/>
        <end position="665"/>
    </location>
</feature>
<evidence type="ECO:0000256" key="2">
    <source>
        <dbReference type="ARBA" id="ARBA00003861"/>
    </source>
</evidence>
<name>A0A565CWX8_9BRAS</name>
<dbReference type="CDD" id="cd16664">
    <property type="entry name" value="RING-Ubox_PUB"/>
    <property type="match status" value="1"/>
</dbReference>
<feature type="repeat" description="ARM" evidence="8">
    <location>
        <begin position="501"/>
        <end position="543"/>
    </location>
</feature>
<dbReference type="SUPFAM" id="SSF48371">
    <property type="entry name" value="ARM repeat"/>
    <property type="match status" value="1"/>
</dbReference>
<evidence type="ECO:0000313" key="12">
    <source>
        <dbReference type="Proteomes" id="UP000489600"/>
    </source>
</evidence>
<evidence type="ECO:0000313" key="11">
    <source>
        <dbReference type="EMBL" id="VVB18208.1"/>
    </source>
</evidence>
<dbReference type="FunFam" id="1.25.10.10:FF:000082">
    <property type="entry name" value="RING-type E3 ubiquitin transferase"/>
    <property type="match status" value="1"/>
</dbReference>